<reference evidence="3 4" key="1">
    <citation type="journal article" date="2016" name="Proc. Natl. Acad. Sci. U.S.A.">
        <title>Comparative genomics of biotechnologically important yeasts.</title>
        <authorList>
            <person name="Riley R."/>
            <person name="Haridas S."/>
            <person name="Wolfe K.H."/>
            <person name="Lopes M.R."/>
            <person name="Hittinger C.T."/>
            <person name="Goeker M."/>
            <person name="Salamov A.A."/>
            <person name="Wisecaver J.H."/>
            <person name="Long T.M."/>
            <person name="Calvey C.H."/>
            <person name="Aerts A.L."/>
            <person name="Barry K.W."/>
            <person name="Choi C."/>
            <person name="Clum A."/>
            <person name="Coughlan A.Y."/>
            <person name="Deshpande S."/>
            <person name="Douglass A.P."/>
            <person name="Hanson S.J."/>
            <person name="Klenk H.-P."/>
            <person name="LaButti K.M."/>
            <person name="Lapidus A."/>
            <person name="Lindquist E.A."/>
            <person name="Lipzen A.M."/>
            <person name="Meier-Kolthoff J.P."/>
            <person name="Ohm R.A."/>
            <person name="Otillar R.P."/>
            <person name="Pangilinan J.L."/>
            <person name="Peng Y."/>
            <person name="Rokas A."/>
            <person name="Rosa C.A."/>
            <person name="Scheuner C."/>
            <person name="Sibirny A.A."/>
            <person name="Slot J.C."/>
            <person name="Stielow J.B."/>
            <person name="Sun H."/>
            <person name="Kurtzman C.P."/>
            <person name="Blackwell M."/>
            <person name="Grigoriev I.V."/>
            <person name="Jeffries T.W."/>
        </authorList>
    </citation>
    <scope>NUCLEOTIDE SEQUENCE [LARGE SCALE GENOMIC DNA]</scope>
    <source>
        <strain evidence="3 4">NRRL Y-2026</strain>
    </source>
</reference>
<feature type="domain" description="VOC" evidence="2">
    <location>
        <begin position="161"/>
        <end position="314"/>
    </location>
</feature>
<dbReference type="PANTHER" id="PTHR10374">
    <property type="entry name" value="LACTOYLGLUTATHIONE LYASE GLYOXALASE I"/>
    <property type="match status" value="1"/>
</dbReference>
<keyword evidence="1" id="KW-0479">Metal-binding</keyword>
<dbReference type="GeneID" id="30181081"/>
<dbReference type="GO" id="GO:0006749">
    <property type="term" value="P:glutathione metabolic process"/>
    <property type="evidence" value="ECO:0007669"/>
    <property type="project" value="EnsemblFungi"/>
</dbReference>
<dbReference type="PROSITE" id="PS51819">
    <property type="entry name" value="VOC"/>
    <property type="match status" value="2"/>
</dbReference>
<dbReference type="InterPro" id="IPR018146">
    <property type="entry name" value="Glyoxalase_1_CS"/>
</dbReference>
<dbReference type="EMBL" id="KV454004">
    <property type="protein sequence ID" value="ODQ45627.1"/>
    <property type="molecule type" value="Genomic_DNA"/>
</dbReference>
<dbReference type="GO" id="GO:0046872">
    <property type="term" value="F:metal ion binding"/>
    <property type="evidence" value="ECO:0007669"/>
    <property type="project" value="UniProtKB-KW"/>
</dbReference>
<dbReference type="Pfam" id="PF00903">
    <property type="entry name" value="Glyoxalase"/>
    <property type="match status" value="2"/>
</dbReference>
<evidence type="ECO:0000259" key="2">
    <source>
        <dbReference type="PROSITE" id="PS51819"/>
    </source>
</evidence>
<dbReference type="InterPro" id="IPR037523">
    <property type="entry name" value="VOC_core"/>
</dbReference>
<sequence>MSDTSLITNTSCLHVSDVDASVKWYEDAFGVSVIHKLSTEKFTSAFVAVDAKRHPDAGLPVSQRDGVIELRQLKGEAAKPKVEIHNGNTEPYKGFGHLCFAVSNIAEAQKHLLSQGVEFKKKLEDGRQKNIAFVLDPDQYWVELIENGIDKEEGYKLASNRMNHTMVRVKDPVRSLEFYRGVLGMKLFSKREFPDAQFTLYFVGYDHTEGYTEGKEQSVEQASRQSIIELTHNWGTENDSSFKGYYVFGGTNHNDDSVVGFDHFSVSCKDSGKFLKELTSRQVIFLHRDIEAATATVTDPDGWRVGIHSYDYLK</sequence>
<dbReference type="Gene3D" id="3.10.180.10">
    <property type="entry name" value="2,3-Dihydroxybiphenyl 1,2-Dioxygenase, domain 1"/>
    <property type="match status" value="2"/>
</dbReference>
<evidence type="ECO:0000313" key="3">
    <source>
        <dbReference type="EMBL" id="ODQ45627.1"/>
    </source>
</evidence>
<feature type="domain" description="VOC" evidence="2">
    <location>
        <begin position="5"/>
        <end position="147"/>
    </location>
</feature>
<name>A0A1E3NHM6_9ASCO</name>
<dbReference type="OrthoDB" id="16820at2759"/>
<accession>A0A1E3NHM6</accession>
<dbReference type="GO" id="GO:0019243">
    <property type="term" value="P:methylglyoxal catabolic process to D-lactate via S-lactoyl-glutathione"/>
    <property type="evidence" value="ECO:0007669"/>
    <property type="project" value="EnsemblFungi"/>
</dbReference>
<keyword evidence="4" id="KW-1185">Reference proteome</keyword>
<dbReference type="InterPro" id="IPR029068">
    <property type="entry name" value="Glyas_Bleomycin-R_OHBP_Dase"/>
</dbReference>
<evidence type="ECO:0000313" key="4">
    <source>
        <dbReference type="Proteomes" id="UP000094455"/>
    </source>
</evidence>
<evidence type="ECO:0000256" key="1">
    <source>
        <dbReference type="ARBA" id="ARBA00022723"/>
    </source>
</evidence>
<organism evidence="3 4">
    <name type="scientific">Pichia membranifaciens NRRL Y-2026</name>
    <dbReference type="NCBI Taxonomy" id="763406"/>
    <lineage>
        <taxon>Eukaryota</taxon>
        <taxon>Fungi</taxon>
        <taxon>Dikarya</taxon>
        <taxon>Ascomycota</taxon>
        <taxon>Saccharomycotina</taxon>
        <taxon>Pichiomycetes</taxon>
        <taxon>Pichiales</taxon>
        <taxon>Pichiaceae</taxon>
        <taxon>Pichia</taxon>
    </lineage>
</organism>
<dbReference type="PANTHER" id="PTHR10374:SF30">
    <property type="entry name" value="LACTOYLGLUTATHIONE LYASE"/>
    <property type="match status" value="1"/>
</dbReference>
<dbReference type="InterPro" id="IPR004360">
    <property type="entry name" value="Glyas_Fos-R_dOase_dom"/>
</dbReference>
<proteinExistence type="predicted"/>
<dbReference type="GO" id="GO:0004462">
    <property type="term" value="F:lactoylglutathione lyase activity"/>
    <property type="evidence" value="ECO:0007669"/>
    <property type="project" value="EnsemblFungi"/>
</dbReference>
<dbReference type="STRING" id="763406.A0A1E3NHM6"/>
<dbReference type="PROSITE" id="PS00934">
    <property type="entry name" value="GLYOXALASE_I_1"/>
    <property type="match status" value="1"/>
</dbReference>
<dbReference type="Proteomes" id="UP000094455">
    <property type="component" value="Unassembled WGS sequence"/>
</dbReference>
<dbReference type="SUPFAM" id="SSF54593">
    <property type="entry name" value="Glyoxalase/Bleomycin resistance protein/Dihydroxybiphenyl dioxygenase"/>
    <property type="match status" value="2"/>
</dbReference>
<gene>
    <name evidence="3" type="ORF">PICMEDRAFT_73143</name>
</gene>
<dbReference type="AlphaFoldDB" id="A0A1E3NHM6"/>
<protein>
    <recommendedName>
        <fullName evidence="2">VOC domain-containing protein</fullName>
    </recommendedName>
</protein>
<dbReference type="CDD" id="cd07233">
    <property type="entry name" value="GlxI_Zn"/>
    <property type="match status" value="2"/>
</dbReference>
<dbReference type="RefSeq" id="XP_019016740.1">
    <property type="nucleotide sequence ID" value="XM_019164394.1"/>
</dbReference>